<dbReference type="Proteomes" id="UP000186594">
    <property type="component" value="Unassembled WGS sequence"/>
</dbReference>
<evidence type="ECO:0000256" key="11">
    <source>
        <dbReference type="RuleBase" id="RU364134"/>
    </source>
</evidence>
<evidence type="ECO:0000256" key="2">
    <source>
        <dbReference type="ARBA" id="ARBA00009354"/>
    </source>
</evidence>
<feature type="region of interest" description="Disordered" evidence="12">
    <location>
        <begin position="350"/>
        <end position="408"/>
    </location>
</feature>
<feature type="domain" description="MID" evidence="15">
    <location>
        <begin position="786"/>
        <end position="955"/>
    </location>
</feature>
<dbReference type="Pfam" id="PF11597">
    <property type="entry name" value="Med13_N"/>
    <property type="match status" value="1"/>
</dbReference>
<dbReference type="Pfam" id="PF18296">
    <property type="entry name" value="MID_MedPIWI"/>
    <property type="match status" value="1"/>
</dbReference>
<dbReference type="PANTHER" id="PTHR48249">
    <property type="entry name" value="MEDIATOR OF RNA POLYMERASE II TRANSCRIPTION SUBUNIT 13"/>
    <property type="match status" value="1"/>
</dbReference>
<feature type="region of interest" description="Disordered" evidence="12">
    <location>
        <begin position="436"/>
        <end position="469"/>
    </location>
</feature>
<dbReference type="InterPro" id="IPR041285">
    <property type="entry name" value="MID_MedPIWI"/>
</dbReference>
<evidence type="ECO:0000256" key="9">
    <source>
        <dbReference type="ARBA" id="ARBA00025661"/>
    </source>
</evidence>
<dbReference type="EMBL" id="LXFE01000478">
    <property type="protein sequence ID" value="OLL25185.1"/>
    <property type="molecule type" value="Genomic_DNA"/>
</dbReference>
<proteinExistence type="inferred from homology"/>
<evidence type="ECO:0000256" key="10">
    <source>
        <dbReference type="ARBA" id="ARBA00032008"/>
    </source>
</evidence>
<feature type="compositionally biased region" description="Polar residues" evidence="12">
    <location>
        <begin position="438"/>
        <end position="469"/>
    </location>
</feature>
<dbReference type="OMA" id="GGKYWCP"/>
<evidence type="ECO:0000259" key="13">
    <source>
        <dbReference type="Pfam" id="PF06333"/>
    </source>
</evidence>
<dbReference type="Pfam" id="PF06333">
    <property type="entry name" value="Med13_C"/>
    <property type="match status" value="2"/>
</dbReference>
<reference evidence="16 17" key="1">
    <citation type="submission" date="2016-04" db="EMBL/GenBank/DDBJ databases">
        <title>Evolutionary innovation and constraint leading to complex multicellularity in the Ascomycota.</title>
        <authorList>
            <person name="Cisse O."/>
            <person name="Nguyen A."/>
            <person name="Hewitt D.A."/>
            <person name="Jedd G."/>
            <person name="Stajich J.E."/>
        </authorList>
    </citation>
    <scope>NUCLEOTIDE SEQUENCE [LARGE SCALE GENOMIC DNA]</scope>
    <source>
        <strain evidence="16 17">DAH-3</strain>
    </source>
</reference>
<feature type="compositionally biased region" description="Acidic residues" evidence="12">
    <location>
        <begin position="570"/>
        <end position="579"/>
    </location>
</feature>
<dbReference type="PANTHER" id="PTHR48249:SF3">
    <property type="entry name" value="MEDIATOR OF RNA POLYMERASE II TRANSCRIPTION SUBUNIT 13"/>
    <property type="match status" value="1"/>
</dbReference>
<dbReference type="InterPro" id="IPR009401">
    <property type="entry name" value="Med13_C"/>
</dbReference>
<comment type="caution">
    <text evidence="16">The sequence shown here is derived from an EMBL/GenBank/DDBJ whole genome shotgun (WGS) entry which is preliminary data.</text>
</comment>
<dbReference type="GO" id="GO:0003713">
    <property type="term" value="F:transcription coactivator activity"/>
    <property type="evidence" value="ECO:0007669"/>
    <property type="project" value="TreeGrafter"/>
</dbReference>
<comment type="similarity">
    <text evidence="2 11">Belongs to the Mediator complex subunit 13 family.</text>
</comment>
<evidence type="ECO:0000259" key="14">
    <source>
        <dbReference type="Pfam" id="PF11597"/>
    </source>
</evidence>
<name>A0A1U7LR94_NEOID</name>
<sequence>GEPSLTSKLPFRLTFDRPSHPIDNALACGFIPLLSQLMYCAHISMESPLQKEINVLRLSNFQQFTFRSYLAISSRDREPITNPGQGQVQLREVCLDFTKSGILSCIHGGQLWVFSSDRIPDDEFSLRETSIGTLISSSLLVPPEETTSHIRPQPYVLAFLTAIRNLISYKFTSEWGYTPCGSYLLPPLPLQKSNEFLTYVDPNPPISSPLVAISFQHTPKGTFLLSVKRLKYRFIRLTEAKVKIESRTRLILAPSGFVGYLIGPAKPPTKGFERLKGALLSSGLNFDVSGDWIRVELKQTPGDYMIWPAQLCFFRERYTTLDKKAGIECWNYMDGISGLSRDLELVEKKPEPLDEEQVESPYKEPATYPTPPHATSFRRTPKNIMQNTSQTSDSSWAEGRRSSAADAWQPDDLDAEFDIGQVQVTEADFDFFDEKPSVSPSNLLPTVPNKSNLDSQKTPDSQLRSPVNDQTAELRLSTIIDISSPRPASTNLQMNPLQSPRTFDPLHMSSCPSSPVLVYSQSSTPSSRISMPFVYKAKAIHPRVRHTNKKYLFGGRFWCPPPNISSSSSEYDEEEEMESFAEMRSLPHGEKRKREEDGSEERNERCVPFIESPSSQTPTVSTPFSVADDLLFNWNSVLLEDISLEDYLGESSILEGTEFDHVATILCEQVLYWEEMRFQGVFNEVKGGDAPEFNLVKKVLTSIFEESPETLKLGEFAEITDTMESAGSNSGRMLPKTTRTFKCEDLIFQIEVPDVFIARNDQYLALNPSALSLWHKNGFTPLAGPKNIVSFVLYPESEGLTYAVNAFLDELAEVYEQFGLGTHSRGVLKGYTNTRGMCPIPLNTKHMDLNSGLSSFRDACNKIGRLSGDFTEDYQNMVIYMVNPFRYPAALVSLCQYFLLLKKMYLSSLEESGLTIGSAVILQILPIDFMVDSAGVPFRAHWDLKKLAFEIYDKADSINKESDAEPILTHSNSRINSPAFTLKKPVPKTIPFKLSSHGPSSLLQESSTIHIGYATSADRRWMCVTWCDAYGEFAYRRAFCLARQSTRPREFGDICREVWECTVEILRTKKIKWKVVLSKVGVMGTTELPGWLQLIRSSGETNFSIVILNIDLQPSIQLEEILGFKSTPLSTDSNYEGIDCDLRISNADDLVWGVLTNHRMRVGRAGVDNDGGDNFLRFSLGTGFLVKRVKGERPNILQVNLLHSVDKPVQPKLKDILIQFRNMTTFGIVKGVLAKTECIPWHLSAANQMQKILSSLM</sequence>
<keyword evidence="17" id="KW-1185">Reference proteome</keyword>
<dbReference type="InterPro" id="IPR051139">
    <property type="entry name" value="Mediator_complx_sub13"/>
</dbReference>
<evidence type="ECO:0000256" key="4">
    <source>
        <dbReference type="ARBA" id="ARBA00022491"/>
    </source>
</evidence>
<keyword evidence="4 11" id="KW-0678">Repressor</keyword>
<dbReference type="InterPro" id="IPR021643">
    <property type="entry name" value="Mediator_Med13_N"/>
</dbReference>
<feature type="domain" description="Mediator complex subunit Med13 C-terminal" evidence="13">
    <location>
        <begin position="977"/>
        <end position="1119"/>
    </location>
</feature>
<evidence type="ECO:0000256" key="1">
    <source>
        <dbReference type="ARBA" id="ARBA00004123"/>
    </source>
</evidence>
<evidence type="ECO:0000259" key="15">
    <source>
        <dbReference type="Pfam" id="PF18296"/>
    </source>
</evidence>
<evidence type="ECO:0000313" key="16">
    <source>
        <dbReference type="EMBL" id="OLL25185.1"/>
    </source>
</evidence>
<evidence type="ECO:0000256" key="7">
    <source>
        <dbReference type="ARBA" id="ARBA00023163"/>
    </source>
</evidence>
<comment type="function">
    <text evidence="9 11">Component of the SRB8-11 complex. The SRB8-11 complex is a regulatory module of the Mediator complex which is itself involved in regulation of basal and activated RNA polymerase II-dependent transcription. The SRB8-11 complex may be involved in the transcriptional repression of a subset of genes regulated by Mediator. It may inhibit the association of the Mediator complex with RNA polymerase II to form the holoenzyme complex.</text>
</comment>
<evidence type="ECO:0000256" key="5">
    <source>
        <dbReference type="ARBA" id="ARBA00023015"/>
    </source>
</evidence>
<evidence type="ECO:0000256" key="8">
    <source>
        <dbReference type="ARBA" id="ARBA00023242"/>
    </source>
</evidence>
<comment type="subcellular location">
    <subcellularLocation>
        <location evidence="1 11">Nucleus</location>
    </subcellularLocation>
</comment>
<evidence type="ECO:0000256" key="3">
    <source>
        <dbReference type="ARBA" id="ARBA00019618"/>
    </source>
</evidence>
<keyword evidence="8 11" id="KW-0539">Nucleus</keyword>
<evidence type="ECO:0000313" key="17">
    <source>
        <dbReference type="Proteomes" id="UP000186594"/>
    </source>
</evidence>
<feature type="compositionally biased region" description="Polar residues" evidence="12">
    <location>
        <begin position="383"/>
        <end position="395"/>
    </location>
</feature>
<evidence type="ECO:0000256" key="12">
    <source>
        <dbReference type="SAM" id="MobiDB-lite"/>
    </source>
</evidence>
<dbReference type="GO" id="GO:0045944">
    <property type="term" value="P:positive regulation of transcription by RNA polymerase II"/>
    <property type="evidence" value="ECO:0007669"/>
    <property type="project" value="TreeGrafter"/>
</dbReference>
<evidence type="ECO:0000256" key="6">
    <source>
        <dbReference type="ARBA" id="ARBA00023159"/>
    </source>
</evidence>
<dbReference type="GO" id="GO:0016592">
    <property type="term" value="C:mediator complex"/>
    <property type="evidence" value="ECO:0007669"/>
    <property type="project" value="InterPro"/>
</dbReference>
<keyword evidence="5 11" id="KW-0805">Transcription regulation</keyword>
<feature type="non-terminal residue" evidence="16">
    <location>
        <position position="1"/>
    </location>
</feature>
<dbReference type="OrthoDB" id="103819at2759"/>
<feature type="compositionally biased region" description="Basic and acidic residues" evidence="12">
    <location>
        <begin position="585"/>
        <end position="604"/>
    </location>
</feature>
<feature type="domain" description="Mediator complex subunit Med13 C-terminal" evidence="13">
    <location>
        <begin position="1132"/>
        <end position="1246"/>
    </location>
</feature>
<comment type="subunit">
    <text evidence="11">Component of the SRB8-11 complex, which itself associates with the Mediator complex.</text>
</comment>
<organism evidence="16 17">
    <name type="scientific">Neolecta irregularis (strain DAH-3)</name>
    <dbReference type="NCBI Taxonomy" id="1198029"/>
    <lineage>
        <taxon>Eukaryota</taxon>
        <taxon>Fungi</taxon>
        <taxon>Dikarya</taxon>
        <taxon>Ascomycota</taxon>
        <taxon>Taphrinomycotina</taxon>
        <taxon>Neolectales</taxon>
        <taxon>Neolectaceae</taxon>
        <taxon>Neolecta</taxon>
    </lineage>
</organism>
<gene>
    <name evidence="16" type="ORF">NEOLI_002298</name>
</gene>
<feature type="region of interest" description="Disordered" evidence="12">
    <location>
        <begin position="564"/>
        <end position="604"/>
    </location>
</feature>
<dbReference type="AlphaFoldDB" id="A0A1U7LR94"/>
<feature type="domain" description="Mediator complex subunit Med13 N-terminal" evidence="14">
    <location>
        <begin position="54"/>
        <end position="316"/>
    </location>
</feature>
<keyword evidence="6 11" id="KW-0010">Activator</keyword>
<dbReference type="STRING" id="1198029.A0A1U7LR94"/>
<accession>A0A1U7LR94</accession>
<keyword evidence="7 11" id="KW-0804">Transcription</keyword>
<protein>
    <recommendedName>
        <fullName evidence="3 11">Mediator of RNA polymerase II transcription subunit 13</fullName>
    </recommendedName>
    <alternativeName>
        <fullName evidence="10 11">Mediator complex subunit 13</fullName>
    </alternativeName>
</protein>